<dbReference type="GO" id="GO:0005388">
    <property type="term" value="F:P-type calcium transporter activity"/>
    <property type="evidence" value="ECO:0007669"/>
    <property type="project" value="UniProtKB-EC"/>
</dbReference>
<dbReference type="GO" id="GO:0005774">
    <property type="term" value="C:vacuolar membrane"/>
    <property type="evidence" value="ECO:0007669"/>
    <property type="project" value="UniProtKB-SubCell"/>
</dbReference>
<dbReference type="PRINTS" id="PR00119">
    <property type="entry name" value="CATATPASE"/>
</dbReference>
<evidence type="ECO:0000256" key="1">
    <source>
        <dbReference type="ARBA" id="ARBA00004128"/>
    </source>
</evidence>
<feature type="transmembrane region" description="Helical" evidence="18">
    <location>
        <begin position="312"/>
        <end position="332"/>
    </location>
</feature>
<dbReference type="GO" id="GO:0005886">
    <property type="term" value="C:plasma membrane"/>
    <property type="evidence" value="ECO:0007669"/>
    <property type="project" value="TreeGrafter"/>
</dbReference>
<dbReference type="SUPFAM" id="SSF81665">
    <property type="entry name" value="Calcium ATPase, transmembrane domain M"/>
    <property type="match status" value="1"/>
</dbReference>
<reference evidence="23" key="2">
    <citation type="journal article" date="2023" name="IMA Fungus">
        <title>Comparative genomic study of the Penicillium genus elucidates a diverse pangenome and 15 lateral gene transfer events.</title>
        <authorList>
            <person name="Petersen C."/>
            <person name="Sorensen T."/>
            <person name="Nielsen M.R."/>
            <person name="Sondergaard T.E."/>
            <person name="Sorensen J.L."/>
            <person name="Fitzpatrick D.A."/>
            <person name="Frisvad J.C."/>
            <person name="Nielsen K.L."/>
        </authorList>
    </citation>
    <scope>NUCLEOTIDE SEQUENCE</scope>
    <source>
        <strain evidence="23">IBT 15544</strain>
    </source>
</reference>
<dbReference type="Gene3D" id="2.70.150.10">
    <property type="entry name" value="Calcium-transporting ATPase, cytoplasmic transduction domain A"/>
    <property type="match status" value="1"/>
</dbReference>
<feature type="transmembrane region" description="Helical" evidence="18">
    <location>
        <begin position="1064"/>
        <end position="1090"/>
    </location>
</feature>
<feature type="compositionally biased region" description="Polar residues" evidence="19">
    <location>
        <begin position="102"/>
        <end position="111"/>
    </location>
</feature>
<dbReference type="OrthoDB" id="3352408at2759"/>
<dbReference type="GeneID" id="83179635"/>
<dbReference type="InterPro" id="IPR023298">
    <property type="entry name" value="ATPase_P-typ_TM_dom_sf"/>
</dbReference>
<keyword evidence="5 18" id="KW-0812">Transmembrane</keyword>
<comment type="subcellular location">
    <subcellularLocation>
        <location evidence="18">Membrane</location>
        <topology evidence="18">Multi-pass membrane protein</topology>
    </subcellularLocation>
    <subcellularLocation>
        <location evidence="1">Vacuole membrane</location>
        <topology evidence="1">Multi-pass membrane protein</topology>
    </subcellularLocation>
</comment>
<dbReference type="GO" id="GO:0006874">
    <property type="term" value="P:intracellular calcium ion homeostasis"/>
    <property type="evidence" value="ECO:0007669"/>
    <property type="project" value="UniProtKB-ARBA"/>
</dbReference>
<feature type="region of interest" description="Disordered" evidence="19">
    <location>
        <begin position="247"/>
        <end position="278"/>
    </location>
</feature>
<sequence>MSESRREDDSAQQPSTPLRRERAPTITIDTSAVNAPDDTIQPVQVLSGQPSLQINTRNLETTETGGQHSNGSNLSPTEVRSPASFGSNSSFEARDREDRPTSPHNISSPKTKTPEAHSNFLSVPGTRSRVNSLESEDTSQTSSSYGGDTFVPTASHESHSDLSNNHNLDDEDPLSPDPGREAEFEVENSKFAFSPGQLNKLLNPKSFAAFRALGGLRGLEKGLRTDAQSGLSVDETTLDGTVSFQEVVGSDSLPKTGSPTSPPPERPTRSETSTAAGEDFVDRRRVYGTNKLPERKLKTIWELAWIAYNDKVLILLTIAAVVSLAVGIPQSLHPANPNEPGVEWVEGLAILVAIIIVVVVGAANDWQKERQFAKLNKKKENRLVKVVRSGKTVEISIHDLVVGDVMHLEPGDMIPVDGILIEGHDVKCDESSATGESDILRKTPGDDVYRTIEQQEDLKKMDPFILSGAKVSEGIGTFLVTATGVHSTHGRTMMSLQEEGETTPLQTKLNKLAEYIAKLGLASGLLLFVVLFIKFLVRLKNIEGGADAKGQAFLQIFIVAVTIVVVAVPEGLPLAVTLALAFATTRMIKDNNLVRFLKACETMGNATTICSDKTGTLTENKMSAVAATLGTASRFGDKSPGANSGDVSVSEFVSTLSPSVKDILLKSIVLNSTAFEGEQEGVKTFIGSKTETALLSFAREHLGMGPLGEERASAKLAQLYPFDSDRKCMAVVVQMENGKYRMLVKGAAEILMAKSTRIVNDPTDALSEVTMTDDNRSTLDDTITTYASRSLRCIALVYRDFDQWPPRGAPTSETDRDMAVFEPIFKDMALLGIFGIQDPVRQGVADAVYTCQRAGVFVRMVTGDNIMTAKSIAKECGIYTPGGIAIEGPKFRKLSTRQMNQIIPRLQVIARSSPEDKKILVNQLKKLGETVAVTGDGTNDAQALKNADVGFAMGVTGTEVAKEASDIILMDDNFASIVKAMAWGRTVSDAVKKFLQFQITVNITAVVLTFVSAVASSSENSVLSAVQLLWVNLIMDTFAALALATDPPSPYVLDRRPESKAAPLITLTMWKMIIGQAIYQLVVTFVLNFAGQSIFQSWSEEHMKTVVFNTFVFMQIFNQYNSRRIDNKLNIMEGIWRNKWFIGIQIIIIGGQILIIFVGGQAFSVKRLDEGSQWAVSLVLGALSVPIAVIIRLTPDEFIRNLVPHFWHRHKKDSPELVVSDEERRFEWHPALEDIRDQLQFIKAVRGGRLRNIRHKLQRPQEFLPRSRSGSRSRESSVPPTPNEENGNGSSSPTPQPLTPESRSRRNTRSRSNSTFGPAAAMAGIVAGSIAGWSPIERGHDAADSMSFPANGGPFGGLDRQQGIEIHPDTAADDRVVNEYSHDSKNPPSQNPDLTPFFEHAPPTTSERAPSSRGRRSMSQRSRSSHSQV</sequence>
<feature type="domain" description="Cation-transporting P-type ATPase N-terminal" evidence="22">
    <location>
        <begin position="280"/>
        <end position="323"/>
    </location>
</feature>
<feature type="compositionally biased region" description="Low complexity" evidence="19">
    <location>
        <begin position="1419"/>
        <end position="1429"/>
    </location>
</feature>
<keyword evidence="7 18" id="KW-0547">Nucleotide-binding</keyword>
<keyword evidence="4 18" id="KW-0109">Calcium transport</keyword>
<feature type="region of interest" description="Disordered" evidence="19">
    <location>
        <begin position="1"/>
        <end position="188"/>
    </location>
</feature>
<feature type="compositionally biased region" description="Polar residues" evidence="19">
    <location>
        <begin position="128"/>
        <end position="146"/>
    </location>
</feature>
<feature type="compositionally biased region" description="Polar residues" evidence="19">
    <location>
        <begin position="1283"/>
        <end position="1293"/>
    </location>
</feature>
<keyword evidence="10" id="KW-0460">Magnesium</keyword>
<dbReference type="InterPro" id="IPR059000">
    <property type="entry name" value="ATPase_P-type_domA"/>
</dbReference>
<accession>A0A9W9SZZ7</accession>
<evidence type="ECO:0000256" key="8">
    <source>
        <dbReference type="ARBA" id="ARBA00022837"/>
    </source>
</evidence>
<evidence type="ECO:0000256" key="5">
    <source>
        <dbReference type="ARBA" id="ARBA00022692"/>
    </source>
</evidence>
<evidence type="ECO:0000259" key="21">
    <source>
        <dbReference type="Pfam" id="PF00689"/>
    </source>
</evidence>
<dbReference type="SUPFAM" id="SSF81660">
    <property type="entry name" value="Metal cation-transporting ATPase, ATP-binding domain N"/>
    <property type="match status" value="1"/>
</dbReference>
<evidence type="ECO:0000256" key="18">
    <source>
        <dbReference type="RuleBase" id="RU361146"/>
    </source>
</evidence>
<organism evidence="23 24">
    <name type="scientific">Penicillium cinerascens</name>
    <dbReference type="NCBI Taxonomy" id="70096"/>
    <lineage>
        <taxon>Eukaryota</taxon>
        <taxon>Fungi</taxon>
        <taxon>Dikarya</taxon>
        <taxon>Ascomycota</taxon>
        <taxon>Pezizomycotina</taxon>
        <taxon>Eurotiomycetes</taxon>
        <taxon>Eurotiomycetidae</taxon>
        <taxon>Eurotiales</taxon>
        <taxon>Aspergillaceae</taxon>
        <taxon>Penicillium</taxon>
    </lineage>
</organism>
<dbReference type="GO" id="GO:0046872">
    <property type="term" value="F:metal ion binding"/>
    <property type="evidence" value="ECO:0007669"/>
    <property type="project" value="UniProtKB-KW"/>
</dbReference>
<keyword evidence="9 18" id="KW-0067">ATP-binding</keyword>
<feature type="transmembrane region" description="Helical" evidence="18">
    <location>
        <begin position="1315"/>
        <end position="1336"/>
    </location>
</feature>
<dbReference type="PANTHER" id="PTHR24093:SF369">
    <property type="entry name" value="CALCIUM-TRANSPORTING ATPASE"/>
    <property type="match status" value="1"/>
</dbReference>
<keyword evidence="8 18" id="KW-0106">Calcium</keyword>
<dbReference type="Pfam" id="PF00689">
    <property type="entry name" value="Cation_ATPase_C"/>
    <property type="match status" value="1"/>
</dbReference>
<evidence type="ECO:0000256" key="14">
    <source>
        <dbReference type="ARBA" id="ARBA00023136"/>
    </source>
</evidence>
<comment type="function">
    <text evidence="17">This magnesium-dependent enzyme catalyzes the hydrolysis of ATP coupled with the transport of calcium. Transports the calcium to the vacuole and participates in the control of the cytosolic free calcium.</text>
</comment>
<dbReference type="CDD" id="cd02081">
    <property type="entry name" value="P-type_ATPase_Ca_PMCA-like"/>
    <property type="match status" value="1"/>
</dbReference>
<keyword evidence="3" id="KW-0926">Vacuole</keyword>
<dbReference type="SUPFAM" id="SSF56784">
    <property type="entry name" value="HAD-like"/>
    <property type="match status" value="1"/>
</dbReference>
<reference evidence="23" key="1">
    <citation type="submission" date="2022-12" db="EMBL/GenBank/DDBJ databases">
        <authorList>
            <person name="Petersen C."/>
        </authorList>
    </citation>
    <scope>NUCLEOTIDE SEQUENCE</scope>
    <source>
        <strain evidence="23">IBT 15544</strain>
    </source>
</reference>
<evidence type="ECO:0000256" key="17">
    <source>
        <dbReference type="ARBA" id="ARBA00059328"/>
    </source>
</evidence>
<evidence type="ECO:0000259" key="20">
    <source>
        <dbReference type="Pfam" id="PF00122"/>
    </source>
</evidence>
<dbReference type="RefSeq" id="XP_058308872.1">
    <property type="nucleotide sequence ID" value="XM_058452334.1"/>
</dbReference>
<dbReference type="NCBIfam" id="TIGR01494">
    <property type="entry name" value="ATPase_P-type"/>
    <property type="match status" value="2"/>
</dbReference>
<dbReference type="Pfam" id="PF00122">
    <property type="entry name" value="E1-E2_ATPase"/>
    <property type="match status" value="1"/>
</dbReference>
<dbReference type="SFLD" id="SFLDS00003">
    <property type="entry name" value="Haloacid_Dehalogenase"/>
    <property type="match status" value="1"/>
</dbReference>
<feature type="transmembrane region" description="Helical" evidence="18">
    <location>
        <begin position="344"/>
        <end position="364"/>
    </location>
</feature>
<dbReference type="EMBL" id="JAPQKR010000012">
    <property type="protein sequence ID" value="KAJ5204393.1"/>
    <property type="molecule type" value="Genomic_DNA"/>
</dbReference>
<dbReference type="InterPro" id="IPR023299">
    <property type="entry name" value="ATPase_P-typ_cyto_dom_N"/>
</dbReference>
<dbReference type="InterPro" id="IPR006068">
    <property type="entry name" value="ATPase_P-typ_cation-transptr_C"/>
</dbReference>
<evidence type="ECO:0000313" key="24">
    <source>
        <dbReference type="Proteomes" id="UP001150904"/>
    </source>
</evidence>
<keyword evidence="24" id="KW-1185">Reference proteome</keyword>
<evidence type="ECO:0000313" key="23">
    <source>
        <dbReference type="EMBL" id="KAJ5204393.1"/>
    </source>
</evidence>
<evidence type="ECO:0000256" key="10">
    <source>
        <dbReference type="ARBA" id="ARBA00022842"/>
    </source>
</evidence>
<feature type="transmembrane region" description="Helical" evidence="18">
    <location>
        <begin position="1140"/>
        <end position="1162"/>
    </location>
</feature>
<dbReference type="FunFam" id="2.70.150.10:FF:000028">
    <property type="entry name" value="Calcium-transporting ATPase"/>
    <property type="match status" value="1"/>
</dbReference>
<dbReference type="SFLD" id="SFLDG00002">
    <property type="entry name" value="C1.7:_P-type_atpase_like"/>
    <property type="match status" value="1"/>
</dbReference>
<dbReference type="InterPro" id="IPR023214">
    <property type="entry name" value="HAD_sf"/>
</dbReference>
<evidence type="ECO:0000256" key="13">
    <source>
        <dbReference type="ARBA" id="ARBA00023065"/>
    </source>
</evidence>
<feature type="transmembrane region" description="Helical" evidence="18">
    <location>
        <begin position="556"/>
        <end position="583"/>
    </location>
</feature>
<evidence type="ECO:0000256" key="3">
    <source>
        <dbReference type="ARBA" id="ARBA00022554"/>
    </source>
</evidence>
<feature type="region of interest" description="Disordered" evidence="19">
    <location>
        <begin position="1256"/>
        <end position="1319"/>
    </location>
</feature>
<dbReference type="InterPro" id="IPR044492">
    <property type="entry name" value="P_typ_ATPase_HD_dom"/>
</dbReference>
<evidence type="ECO:0000256" key="12">
    <source>
        <dbReference type="ARBA" id="ARBA00022989"/>
    </source>
</evidence>
<dbReference type="FunFam" id="3.40.1110.10:FF:000031">
    <property type="entry name" value="Calcium-transporting ATPase"/>
    <property type="match status" value="1"/>
</dbReference>
<keyword evidence="12 18" id="KW-1133">Transmembrane helix</keyword>
<feature type="transmembrane region" description="Helical" evidence="18">
    <location>
        <begin position="994"/>
        <end position="1015"/>
    </location>
</feature>
<dbReference type="InterPro" id="IPR001757">
    <property type="entry name" value="P_typ_ATPase"/>
</dbReference>
<evidence type="ECO:0000256" key="2">
    <source>
        <dbReference type="ARBA" id="ARBA00022448"/>
    </source>
</evidence>
<evidence type="ECO:0000256" key="15">
    <source>
        <dbReference type="ARBA" id="ARBA00038148"/>
    </source>
</evidence>
<evidence type="ECO:0000256" key="6">
    <source>
        <dbReference type="ARBA" id="ARBA00022723"/>
    </source>
</evidence>
<name>A0A9W9SZZ7_9EURO</name>
<dbReference type="InterPro" id="IPR006408">
    <property type="entry name" value="P-type_ATPase_IIB"/>
</dbReference>
<feature type="compositionally biased region" description="Basic and acidic residues" evidence="19">
    <location>
        <begin position="92"/>
        <end position="101"/>
    </location>
</feature>
<dbReference type="SUPFAM" id="SSF81653">
    <property type="entry name" value="Calcium ATPase, transduction domain A"/>
    <property type="match status" value="1"/>
</dbReference>
<feature type="transmembrane region" description="Helical" evidence="18">
    <location>
        <begin position="1174"/>
        <end position="1193"/>
    </location>
</feature>
<dbReference type="PANTHER" id="PTHR24093">
    <property type="entry name" value="CATION TRANSPORTING ATPASE"/>
    <property type="match status" value="1"/>
</dbReference>
<dbReference type="NCBIfam" id="TIGR01517">
    <property type="entry name" value="ATPase-IIB_Ca"/>
    <property type="match status" value="1"/>
</dbReference>
<dbReference type="Gene3D" id="1.20.1110.10">
    <property type="entry name" value="Calcium-transporting ATPase, transmembrane domain"/>
    <property type="match status" value="1"/>
</dbReference>
<keyword evidence="11" id="KW-1278">Translocase</keyword>
<dbReference type="FunFam" id="3.40.50.1000:FF:000018">
    <property type="entry name" value="Calcium-transporting ATPase"/>
    <property type="match status" value="1"/>
</dbReference>
<feature type="domain" description="P-type ATPase A" evidence="20">
    <location>
        <begin position="382"/>
        <end position="495"/>
    </location>
</feature>
<dbReference type="GO" id="GO:0016887">
    <property type="term" value="F:ATP hydrolysis activity"/>
    <property type="evidence" value="ECO:0007669"/>
    <property type="project" value="InterPro"/>
</dbReference>
<feature type="region of interest" description="Disordered" evidence="19">
    <location>
        <begin position="1341"/>
        <end position="1429"/>
    </location>
</feature>
<feature type="transmembrane region" description="Helical" evidence="18">
    <location>
        <begin position="515"/>
        <end position="536"/>
    </location>
</feature>
<keyword evidence="6" id="KW-0479">Metal-binding</keyword>
<comment type="similarity">
    <text evidence="15 18">Belongs to the cation transport ATPase (P-type) (TC 3.A.3) family.</text>
</comment>
<keyword evidence="2 18" id="KW-0813">Transport</keyword>
<comment type="catalytic activity">
    <reaction evidence="16 18">
        <text>Ca(2+)(in) + ATP + H2O = Ca(2+)(out) + ADP + phosphate + H(+)</text>
        <dbReference type="Rhea" id="RHEA:18105"/>
        <dbReference type="ChEBI" id="CHEBI:15377"/>
        <dbReference type="ChEBI" id="CHEBI:15378"/>
        <dbReference type="ChEBI" id="CHEBI:29108"/>
        <dbReference type="ChEBI" id="CHEBI:30616"/>
        <dbReference type="ChEBI" id="CHEBI:43474"/>
        <dbReference type="ChEBI" id="CHEBI:456216"/>
        <dbReference type="EC" id="7.2.2.10"/>
    </reaction>
</comment>
<feature type="transmembrane region" description="Helical" evidence="18">
    <location>
        <begin position="1021"/>
        <end position="1043"/>
    </location>
</feature>
<dbReference type="InterPro" id="IPR008250">
    <property type="entry name" value="ATPase_P-typ_transduc_dom_A_sf"/>
</dbReference>
<dbReference type="FunFam" id="1.20.1110.10:FF:000039">
    <property type="entry name" value="Calcium-transporting ATPase"/>
    <property type="match status" value="1"/>
</dbReference>
<proteinExistence type="inferred from homology"/>
<dbReference type="InterPro" id="IPR036412">
    <property type="entry name" value="HAD-like_sf"/>
</dbReference>
<evidence type="ECO:0000256" key="9">
    <source>
        <dbReference type="ARBA" id="ARBA00022840"/>
    </source>
</evidence>
<evidence type="ECO:0000259" key="22">
    <source>
        <dbReference type="Pfam" id="PF00690"/>
    </source>
</evidence>
<feature type="compositionally biased region" description="Polar residues" evidence="19">
    <location>
        <begin position="41"/>
        <end position="91"/>
    </location>
</feature>
<dbReference type="PROSITE" id="PS00154">
    <property type="entry name" value="ATPASE_E1_E2"/>
    <property type="match status" value="1"/>
</dbReference>
<dbReference type="SFLD" id="SFLDF00027">
    <property type="entry name" value="p-type_atpase"/>
    <property type="match status" value="1"/>
</dbReference>
<keyword evidence="14 18" id="KW-0472">Membrane</keyword>
<dbReference type="Pfam" id="PF00690">
    <property type="entry name" value="Cation_ATPase_N"/>
    <property type="match status" value="1"/>
</dbReference>
<evidence type="ECO:0000256" key="7">
    <source>
        <dbReference type="ARBA" id="ARBA00022741"/>
    </source>
</evidence>
<dbReference type="GO" id="GO:0005524">
    <property type="term" value="F:ATP binding"/>
    <property type="evidence" value="ECO:0007669"/>
    <property type="project" value="UniProtKB-KW"/>
</dbReference>
<evidence type="ECO:0000256" key="11">
    <source>
        <dbReference type="ARBA" id="ARBA00022967"/>
    </source>
</evidence>
<comment type="caution">
    <text evidence="23">The sequence shown here is derived from an EMBL/GenBank/DDBJ whole genome shotgun (WGS) entry which is preliminary data.</text>
</comment>
<dbReference type="InterPro" id="IPR018303">
    <property type="entry name" value="ATPase_P-typ_P_site"/>
</dbReference>
<feature type="domain" description="Cation-transporting P-type ATPase C-terminal" evidence="21">
    <location>
        <begin position="1021"/>
        <end position="1192"/>
    </location>
</feature>
<evidence type="ECO:0000256" key="4">
    <source>
        <dbReference type="ARBA" id="ARBA00022568"/>
    </source>
</evidence>
<feature type="compositionally biased region" description="Basic and acidic residues" evidence="19">
    <location>
        <begin position="1366"/>
        <end position="1385"/>
    </location>
</feature>
<dbReference type="Gene3D" id="3.40.1110.10">
    <property type="entry name" value="Calcium-transporting ATPase, cytoplasmic domain N"/>
    <property type="match status" value="1"/>
</dbReference>
<dbReference type="Proteomes" id="UP001150904">
    <property type="component" value="Unassembled WGS sequence"/>
</dbReference>
<keyword evidence="13 18" id="KW-0406">Ion transport</keyword>
<dbReference type="Gene3D" id="3.40.50.1000">
    <property type="entry name" value="HAD superfamily/HAD-like"/>
    <property type="match status" value="1"/>
</dbReference>
<protein>
    <recommendedName>
        <fullName evidence="18">Calcium-transporting ATPase</fullName>
        <ecNumber evidence="18">7.2.2.10</ecNumber>
    </recommendedName>
</protein>
<dbReference type="EC" id="7.2.2.10" evidence="18"/>
<dbReference type="Pfam" id="PF13246">
    <property type="entry name" value="Cation_ATPase"/>
    <property type="match status" value="1"/>
</dbReference>
<evidence type="ECO:0000256" key="19">
    <source>
        <dbReference type="SAM" id="MobiDB-lite"/>
    </source>
</evidence>
<evidence type="ECO:0000256" key="16">
    <source>
        <dbReference type="ARBA" id="ARBA00048694"/>
    </source>
</evidence>
<comment type="function">
    <text evidence="18">Catalyzes the hydrolysis of ATP coupled with the transport of calcium.</text>
</comment>
<dbReference type="InterPro" id="IPR004014">
    <property type="entry name" value="ATPase_P-typ_cation-transptr_N"/>
</dbReference>
<gene>
    <name evidence="23" type="ORF">N7498_005272</name>
</gene>